<name>A0A9D8KB72_9DELT</name>
<dbReference type="InterPro" id="IPR002155">
    <property type="entry name" value="Thiolase"/>
</dbReference>
<evidence type="ECO:0000313" key="3">
    <source>
        <dbReference type="EMBL" id="MBN1572290.1"/>
    </source>
</evidence>
<evidence type="ECO:0000259" key="2">
    <source>
        <dbReference type="Pfam" id="PF22691"/>
    </source>
</evidence>
<evidence type="ECO:0000259" key="1">
    <source>
        <dbReference type="Pfam" id="PF00108"/>
    </source>
</evidence>
<dbReference type="PANTHER" id="PTHR42870">
    <property type="entry name" value="ACETYL-COA C-ACETYLTRANSFERASE"/>
    <property type="match status" value="1"/>
</dbReference>
<sequence length="385" mass="41389">MGKKRTAIVATGQTNHRSSRLDVNGIELINEAVDRCLEDGELTIDDIDAVVIGNMDHFEGINYVDMWSIDGTGGFMKPVFKLTTGGTTGSTVGQAGYYLTASGMFDKVLAIGWEKNSESDTTAAITTAFDPIWDRLVFAGAIGGLAVEAMLYLHTYGATQEDAARVAVRDRKHACNNPYAQLRKEITVEDVMNSPMLSDPIKLLDVCPRTDGACAVVYATEEYAEKICPKPAWFHAGAVKHPYNLLGDTDLVGLRSMELAAKEVYQKAGIKEPLKEIDVMELYLPYSYAGLSWIEAMDLCKPGGAPKLIADGKTDMDGELPINPSGGVIATNCIGATALLRMAEAAIQIMGKGGARQVPDVKTAVATGFGGCFWSDMTVLRSTKP</sequence>
<dbReference type="InterPro" id="IPR055140">
    <property type="entry name" value="Thiolase_C_2"/>
</dbReference>
<dbReference type="PIRSF" id="PIRSF000429">
    <property type="entry name" value="Ac-CoA_Ac_transf"/>
    <property type="match status" value="1"/>
</dbReference>
<organism evidence="3 4">
    <name type="scientific">Candidatus Zymogenus saltonus</name>
    <dbReference type="NCBI Taxonomy" id="2844893"/>
    <lineage>
        <taxon>Bacteria</taxon>
        <taxon>Deltaproteobacteria</taxon>
        <taxon>Candidatus Zymogenia</taxon>
        <taxon>Candidatus Zymogeniales</taxon>
        <taxon>Candidatus Zymogenaceae</taxon>
        <taxon>Candidatus Zymogenus</taxon>
    </lineage>
</organism>
<gene>
    <name evidence="3" type="ORF">JW984_03745</name>
</gene>
<dbReference type="Proteomes" id="UP000809273">
    <property type="component" value="Unassembled WGS sequence"/>
</dbReference>
<reference evidence="3" key="2">
    <citation type="submission" date="2021-01" db="EMBL/GenBank/DDBJ databases">
        <authorList>
            <person name="Hahn C.R."/>
            <person name="Youssef N.H."/>
            <person name="Elshahed M."/>
        </authorList>
    </citation>
    <scope>NUCLEOTIDE SEQUENCE</scope>
    <source>
        <strain evidence="3">Zod_Metabat.24</strain>
    </source>
</reference>
<accession>A0A9D8KB72</accession>
<protein>
    <submittedName>
        <fullName evidence="3">Thiolase family protein</fullName>
    </submittedName>
</protein>
<dbReference type="GO" id="GO:0016747">
    <property type="term" value="F:acyltransferase activity, transferring groups other than amino-acyl groups"/>
    <property type="evidence" value="ECO:0007669"/>
    <property type="project" value="InterPro"/>
</dbReference>
<reference evidence="3" key="1">
    <citation type="journal article" date="2021" name="Environ. Microbiol.">
        <title>Genomic characterization of three novel Desulfobacterota classes expand the metabolic and phylogenetic diversity of the phylum.</title>
        <authorList>
            <person name="Murphy C.L."/>
            <person name="Biggerstaff J."/>
            <person name="Eichhorn A."/>
            <person name="Ewing E."/>
            <person name="Shahan R."/>
            <person name="Soriano D."/>
            <person name="Stewart S."/>
            <person name="VanMol K."/>
            <person name="Walker R."/>
            <person name="Walters P."/>
            <person name="Elshahed M.S."/>
            <person name="Youssef N.H."/>
        </authorList>
    </citation>
    <scope>NUCLEOTIDE SEQUENCE</scope>
    <source>
        <strain evidence="3">Zod_Metabat.24</strain>
    </source>
</reference>
<dbReference type="Pfam" id="PF22691">
    <property type="entry name" value="Thiolase_C_1"/>
    <property type="match status" value="1"/>
</dbReference>
<proteinExistence type="predicted"/>
<feature type="domain" description="Thiolase N-terminal" evidence="1">
    <location>
        <begin position="7"/>
        <end position="221"/>
    </location>
</feature>
<dbReference type="AlphaFoldDB" id="A0A9D8KB72"/>
<evidence type="ECO:0000313" key="4">
    <source>
        <dbReference type="Proteomes" id="UP000809273"/>
    </source>
</evidence>
<feature type="domain" description="Thiolase C-terminal" evidence="2">
    <location>
        <begin position="245"/>
        <end position="380"/>
    </location>
</feature>
<dbReference type="EMBL" id="JAFGIX010000019">
    <property type="protein sequence ID" value="MBN1572290.1"/>
    <property type="molecule type" value="Genomic_DNA"/>
</dbReference>
<dbReference type="SUPFAM" id="SSF53901">
    <property type="entry name" value="Thiolase-like"/>
    <property type="match status" value="2"/>
</dbReference>
<comment type="caution">
    <text evidence="3">The sequence shown here is derived from an EMBL/GenBank/DDBJ whole genome shotgun (WGS) entry which is preliminary data.</text>
</comment>
<dbReference type="CDD" id="cd00829">
    <property type="entry name" value="SCP-x_thiolase"/>
    <property type="match status" value="1"/>
</dbReference>
<dbReference type="Pfam" id="PF00108">
    <property type="entry name" value="Thiolase_N"/>
    <property type="match status" value="1"/>
</dbReference>
<dbReference type="InterPro" id="IPR016039">
    <property type="entry name" value="Thiolase-like"/>
</dbReference>
<dbReference type="Gene3D" id="3.40.47.10">
    <property type="match status" value="1"/>
</dbReference>
<dbReference type="InterPro" id="IPR020616">
    <property type="entry name" value="Thiolase_N"/>
</dbReference>
<dbReference type="PANTHER" id="PTHR42870:SF1">
    <property type="entry name" value="NON-SPECIFIC LIPID-TRANSFER PROTEIN-LIKE 2"/>
    <property type="match status" value="1"/>
</dbReference>